<dbReference type="Proteomes" id="UP000283269">
    <property type="component" value="Unassembled WGS sequence"/>
</dbReference>
<dbReference type="AlphaFoldDB" id="A0A409WPB5"/>
<evidence type="ECO:0000313" key="1">
    <source>
        <dbReference type="EMBL" id="PPQ80333.1"/>
    </source>
</evidence>
<name>A0A409WPB5_PSICY</name>
<proteinExistence type="predicted"/>
<evidence type="ECO:0000313" key="2">
    <source>
        <dbReference type="Proteomes" id="UP000283269"/>
    </source>
</evidence>
<reference evidence="1 2" key="1">
    <citation type="journal article" date="2018" name="Evol. Lett.">
        <title>Horizontal gene cluster transfer increased hallucinogenic mushroom diversity.</title>
        <authorList>
            <person name="Reynolds H.T."/>
            <person name="Vijayakumar V."/>
            <person name="Gluck-Thaler E."/>
            <person name="Korotkin H.B."/>
            <person name="Matheny P.B."/>
            <person name="Slot J.C."/>
        </authorList>
    </citation>
    <scope>NUCLEOTIDE SEQUENCE [LARGE SCALE GENOMIC DNA]</scope>
    <source>
        <strain evidence="1 2">2631</strain>
    </source>
</reference>
<organism evidence="1 2">
    <name type="scientific">Psilocybe cyanescens</name>
    <dbReference type="NCBI Taxonomy" id="93625"/>
    <lineage>
        <taxon>Eukaryota</taxon>
        <taxon>Fungi</taxon>
        <taxon>Dikarya</taxon>
        <taxon>Basidiomycota</taxon>
        <taxon>Agaricomycotina</taxon>
        <taxon>Agaricomycetes</taxon>
        <taxon>Agaricomycetidae</taxon>
        <taxon>Agaricales</taxon>
        <taxon>Agaricineae</taxon>
        <taxon>Strophariaceae</taxon>
        <taxon>Psilocybe</taxon>
    </lineage>
</organism>
<sequence length="428" mass="49711">MTFKPIPRRSHVLPHTVAYLGGANDVLQPTFALLKDNVQIVIEGPPLDPEATTLPSVWDDTTKTDAEYYRYLAIIEDLLSTIEFGATNMAYLIQDSDGEYEIIPEHRRLKQVSCPVWGPLVSMDDVQITVWAEGFDRRRGIWNEKEVDIFYALQDHHRFFLNRAMYGLRHLEGSECDLTFKFYGHLLDRDGSIIGFITEAAWGRNIGLEDEELVAESLERLADAGCIYQSVATNQFLISGGKLRLLQLHSIVPYKDQEKLKRDAEFLHKWALDELLQEFRDYGPYGRYRFLPPRLKANPFDVKYLRMLPIPERPLGRNFIYPDPRFLFKTGVMDLTGLEDDERPFAANTKRRSRRKDLHLIYNRKDRRRMPTDDAIQDRGQLVVSSRTRNRNPNHLHDATSHPYLRRVKVLQELSSTEGTENLLEGIY</sequence>
<comment type="caution">
    <text evidence="1">The sequence shown here is derived from an EMBL/GenBank/DDBJ whole genome shotgun (WGS) entry which is preliminary data.</text>
</comment>
<accession>A0A409WPB5</accession>
<protein>
    <submittedName>
        <fullName evidence="1">Uncharacterized protein</fullName>
    </submittedName>
</protein>
<dbReference type="EMBL" id="NHYD01003335">
    <property type="protein sequence ID" value="PPQ80333.1"/>
    <property type="molecule type" value="Genomic_DNA"/>
</dbReference>
<gene>
    <name evidence="1" type="ORF">CVT25_003616</name>
</gene>
<keyword evidence="2" id="KW-1185">Reference proteome</keyword>
<dbReference type="OrthoDB" id="2874131at2759"/>
<dbReference type="InParanoid" id="A0A409WPB5"/>